<feature type="compositionally biased region" description="Basic and acidic residues" evidence="1">
    <location>
        <begin position="323"/>
        <end position="334"/>
    </location>
</feature>
<reference evidence="3 4" key="1">
    <citation type="journal article" date="2018" name="Int. J. Syst. Evol. Microbiol.">
        <title>Adhaeribacter swui sp. nov., isolated from wet mud.</title>
        <authorList>
            <person name="Kim D.U."/>
            <person name="Kim K.W."/>
            <person name="Kang M.S."/>
            <person name="Kim J.Y."/>
            <person name="Jang J.H."/>
            <person name="Kim M.K."/>
        </authorList>
    </citation>
    <scope>NUCLEOTIDE SEQUENCE [LARGE SCALE GENOMIC DNA]</scope>
    <source>
        <strain evidence="3 4">KCTC 52873</strain>
        <plasmid evidence="3">unnamed1</plasmid>
    </source>
</reference>
<keyword evidence="4" id="KW-1185">Reference proteome</keyword>
<evidence type="ECO:0000259" key="2">
    <source>
        <dbReference type="Pfam" id="PF05572"/>
    </source>
</evidence>
<dbReference type="RefSeq" id="WP_185269908.1">
    <property type="nucleotide sequence ID" value="NZ_CP055154.1"/>
</dbReference>
<dbReference type="Pfam" id="PF05572">
    <property type="entry name" value="Peptidase_M43"/>
    <property type="match status" value="1"/>
</dbReference>
<dbReference type="Proteomes" id="UP000515237">
    <property type="component" value="Plasmid unnamed1"/>
</dbReference>
<keyword evidence="3" id="KW-0614">Plasmid</keyword>
<dbReference type="GO" id="GO:0008237">
    <property type="term" value="F:metallopeptidase activity"/>
    <property type="evidence" value="ECO:0007669"/>
    <property type="project" value="InterPro"/>
</dbReference>
<evidence type="ECO:0000313" key="4">
    <source>
        <dbReference type="Proteomes" id="UP000515237"/>
    </source>
</evidence>
<dbReference type="PROSITE" id="PS51257">
    <property type="entry name" value="PROKAR_LIPOPROTEIN"/>
    <property type="match status" value="1"/>
</dbReference>
<proteinExistence type="predicted"/>
<evidence type="ECO:0000256" key="1">
    <source>
        <dbReference type="SAM" id="MobiDB-lite"/>
    </source>
</evidence>
<feature type="region of interest" description="Disordered" evidence="1">
    <location>
        <begin position="313"/>
        <end position="334"/>
    </location>
</feature>
<dbReference type="KEGG" id="aswu:HUW51_00270"/>
<dbReference type="EMBL" id="CP055154">
    <property type="protein sequence ID" value="QNF31226.1"/>
    <property type="molecule type" value="Genomic_DNA"/>
</dbReference>
<dbReference type="InterPro" id="IPR008754">
    <property type="entry name" value="Peptidase_M43"/>
</dbReference>
<protein>
    <recommendedName>
        <fullName evidence="2">Peptidase M43 pregnancy-associated plasma-A domain-containing protein</fullName>
    </recommendedName>
</protein>
<geneLocation type="plasmid" evidence="3 4">
    <name>unnamed1</name>
</geneLocation>
<dbReference type="SUPFAM" id="SSF55486">
    <property type="entry name" value="Metalloproteases ('zincins'), catalytic domain"/>
    <property type="match status" value="1"/>
</dbReference>
<dbReference type="Gene3D" id="3.40.390.10">
    <property type="entry name" value="Collagenase (Catalytic Domain)"/>
    <property type="match status" value="1"/>
</dbReference>
<feature type="domain" description="Peptidase M43 pregnancy-associated plasma-A" evidence="2">
    <location>
        <begin position="288"/>
        <end position="373"/>
    </location>
</feature>
<name>A0A7G7G242_9BACT</name>
<organism evidence="3 4">
    <name type="scientific">Adhaeribacter swui</name>
    <dbReference type="NCBI Taxonomy" id="2086471"/>
    <lineage>
        <taxon>Bacteria</taxon>
        <taxon>Pseudomonadati</taxon>
        <taxon>Bacteroidota</taxon>
        <taxon>Cytophagia</taxon>
        <taxon>Cytophagales</taxon>
        <taxon>Hymenobacteraceae</taxon>
        <taxon>Adhaeribacter</taxon>
    </lineage>
</organism>
<dbReference type="InterPro" id="IPR024079">
    <property type="entry name" value="MetalloPept_cat_dom_sf"/>
</dbReference>
<evidence type="ECO:0000313" key="3">
    <source>
        <dbReference type="EMBL" id="QNF31226.1"/>
    </source>
</evidence>
<dbReference type="AlphaFoldDB" id="A0A7G7G242"/>
<gene>
    <name evidence="3" type="ORF">HUW51_00270</name>
</gene>
<accession>A0A7G7G242</accession>
<sequence length="382" mass="42937">MRRFRVSKLFSIISLLLLLSCEQEEEPQKIPSLDLANLQSIRIQTLVKFVNADTLSQLPVYYQITDKNGLTSYNPPKGSKIQLFANGVLQPDNQYFSSKQPQTVILEAQLGDLRSAAYPITARPAKTYPVVKLPLIFHLPTDVDYPDLDITLSMMMKEVNKMYRNRQDSLNPNVADAYIEFYLATQDPQGHPLAQAGLNRLEYSMPSTVDSAKAKATSILHSWCIKNYLNIIVGVNWFKNAIPEGYSASFSPGIITDSNNSSCEEINKQIAPDYAIPAVYIHENAFVAGVVAHELGHFLNLKHPFDTGCSESPAPSFGNIQDTPRHLPPDPKSPSDLKIDCQGLPFRSTNVMDYYNKQTSFTRDQVSFMRQTIDHPYYLPIP</sequence>